<keyword evidence="3" id="KW-1185">Reference proteome</keyword>
<dbReference type="RefSeq" id="WP_160605362.1">
    <property type="nucleotide sequence ID" value="NZ_WTYX01000002.1"/>
</dbReference>
<gene>
    <name evidence="2" type="ORF">GRI41_12610</name>
</gene>
<keyword evidence="1" id="KW-0812">Transmembrane</keyword>
<keyword evidence="1" id="KW-0472">Membrane</keyword>
<name>A0A844ZTN6_9SPHN</name>
<dbReference type="EMBL" id="WTYX01000002">
    <property type="protein sequence ID" value="MXO91671.1"/>
    <property type="molecule type" value="Genomic_DNA"/>
</dbReference>
<accession>A0A844ZTN6</accession>
<dbReference type="Proteomes" id="UP000442714">
    <property type="component" value="Unassembled WGS sequence"/>
</dbReference>
<evidence type="ECO:0000313" key="3">
    <source>
        <dbReference type="Proteomes" id="UP000442714"/>
    </source>
</evidence>
<protein>
    <recommendedName>
        <fullName evidence="4">PEP-CTERM protein-sorting domain-containing protein</fullName>
    </recommendedName>
</protein>
<feature type="transmembrane region" description="Helical" evidence="1">
    <location>
        <begin position="6"/>
        <end position="24"/>
    </location>
</feature>
<feature type="transmembrane region" description="Helical" evidence="1">
    <location>
        <begin position="36"/>
        <end position="52"/>
    </location>
</feature>
<sequence length="56" mass="6259">MLEIAFLSLALVALLILAYVFWGGVGKKRRRIGREFALLGFAAAAYVAWLIFEKLT</sequence>
<keyword evidence="1" id="KW-1133">Transmembrane helix</keyword>
<evidence type="ECO:0000256" key="1">
    <source>
        <dbReference type="SAM" id="Phobius"/>
    </source>
</evidence>
<dbReference type="AlphaFoldDB" id="A0A844ZTN6"/>
<evidence type="ECO:0000313" key="2">
    <source>
        <dbReference type="EMBL" id="MXO91671.1"/>
    </source>
</evidence>
<evidence type="ECO:0008006" key="4">
    <source>
        <dbReference type="Google" id="ProtNLM"/>
    </source>
</evidence>
<organism evidence="2 3">
    <name type="scientific">Pontixanthobacter aquaemixtae</name>
    <dbReference type="NCBI Taxonomy" id="1958940"/>
    <lineage>
        <taxon>Bacteria</taxon>
        <taxon>Pseudomonadati</taxon>
        <taxon>Pseudomonadota</taxon>
        <taxon>Alphaproteobacteria</taxon>
        <taxon>Sphingomonadales</taxon>
        <taxon>Erythrobacteraceae</taxon>
        <taxon>Pontixanthobacter</taxon>
    </lineage>
</organism>
<reference evidence="2 3" key="1">
    <citation type="submission" date="2019-12" db="EMBL/GenBank/DDBJ databases">
        <title>Genomic-based taxomic classification of the family Erythrobacteraceae.</title>
        <authorList>
            <person name="Xu L."/>
        </authorList>
    </citation>
    <scope>NUCLEOTIDE SEQUENCE [LARGE SCALE GENOMIC DNA]</scope>
    <source>
        <strain evidence="2 3">KCTC 52763</strain>
    </source>
</reference>
<comment type="caution">
    <text evidence="2">The sequence shown here is derived from an EMBL/GenBank/DDBJ whole genome shotgun (WGS) entry which is preliminary data.</text>
</comment>
<proteinExistence type="predicted"/>